<dbReference type="Proteomes" id="UP000799750">
    <property type="component" value="Unassembled WGS sequence"/>
</dbReference>
<accession>A0A6A6R181</accession>
<dbReference type="OrthoDB" id="2342176at2759"/>
<keyword evidence="2" id="KW-1185">Reference proteome</keyword>
<gene>
    <name evidence="1" type="ORF">BU16DRAFT_484765</name>
</gene>
<evidence type="ECO:0008006" key="3">
    <source>
        <dbReference type="Google" id="ProtNLM"/>
    </source>
</evidence>
<dbReference type="EMBL" id="MU004187">
    <property type="protein sequence ID" value="KAF2497187.1"/>
    <property type="molecule type" value="Genomic_DNA"/>
</dbReference>
<dbReference type="PANTHER" id="PTHR36182:SF2">
    <property type="entry name" value="LYTIC POLYSACCHARIDE MONOOXYGENASE"/>
    <property type="match status" value="1"/>
</dbReference>
<organism evidence="1 2">
    <name type="scientific">Lophium mytilinum</name>
    <dbReference type="NCBI Taxonomy" id="390894"/>
    <lineage>
        <taxon>Eukaryota</taxon>
        <taxon>Fungi</taxon>
        <taxon>Dikarya</taxon>
        <taxon>Ascomycota</taxon>
        <taxon>Pezizomycotina</taxon>
        <taxon>Dothideomycetes</taxon>
        <taxon>Pleosporomycetidae</taxon>
        <taxon>Mytilinidiales</taxon>
        <taxon>Mytilinidiaceae</taxon>
        <taxon>Lophium</taxon>
    </lineage>
</organism>
<sequence length="314" mass="32530">MHIEVPAPFNVAALRRENAPITLPSQYPCNPTNEPSFLSDSITPMTVGEQQTLSINGSVPHGGGSCQLSITTDAIPTPNSAFKVIKSFEGGCPDPVDRTKVFSYEIPAVVPNGQVTLAWSWLAQVTGEFYMNCAPITVSGGAKDASGLAKLPDMLVASKDVTEAQCLFTGHDAIFPDPGEVVEKNGNPAMAAKPSGTGCGKTFVGKNIGAPKAAASTLTTLVAGTATPSAPEAPTSVLGTAPAATGTGAADLCPVNGAIVCNGNDQFGLCNFGHVVWQGVSPGTQCLDGKVVKREFRAVRRGRIPRPRFGHSHF</sequence>
<proteinExistence type="predicted"/>
<evidence type="ECO:0000313" key="2">
    <source>
        <dbReference type="Proteomes" id="UP000799750"/>
    </source>
</evidence>
<reference evidence="1" key="1">
    <citation type="journal article" date="2020" name="Stud. Mycol.">
        <title>101 Dothideomycetes genomes: a test case for predicting lifestyles and emergence of pathogens.</title>
        <authorList>
            <person name="Haridas S."/>
            <person name="Albert R."/>
            <person name="Binder M."/>
            <person name="Bloem J."/>
            <person name="Labutti K."/>
            <person name="Salamov A."/>
            <person name="Andreopoulos B."/>
            <person name="Baker S."/>
            <person name="Barry K."/>
            <person name="Bills G."/>
            <person name="Bluhm B."/>
            <person name="Cannon C."/>
            <person name="Castanera R."/>
            <person name="Culley D."/>
            <person name="Daum C."/>
            <person name="Ezra D."/>
            <person name="Gonzalez J."/>
            <person name="Henrissat B."/>
            <person name="Kuo A."/>
            <person name="Liang C."/>
            <person name="Lipzen A."/>
            <person name="Lutzoni F."/>
            <person name="Magnuson J."/>
            <person name="Mondo S."/>
            <person name="Nolan M."/>
            <person name="Ohm R."/>
            <person name="Pangilinan J."/>
            <person name="Park H.-J."/>
            <person name="Ramirez L."/>
            <person name="Alfaro M."/>
            <person name="Sun H."/>
            <person name="Tritt A."/>
            <person name="Yoshinaga Y."/>
            <person name="Zwiers L.-H."/>
            <person name="Turgeon B."/>
            <person name="Goodwin S."/>
            <person name="Spatafora J."/>
            <person name="Crous P."/>
            <person name="Grigoriev I."/>
        </authorList>
    </citation>
    <scope>NUCLEOTIDE SEQUENCE</scope>
    <source>
        <strain evidence="1">CBS 269.34</strain>
    </source>
</reference>
<protein>
    <recommendedName>
        <fullName evidence="3">Lytic polysaccharide monooxygenase</fullName>
    </recommendedName>
</protein>
<dbReference type="Gene3D" id="2.70.50.70">
    <property type="match status" value="1"/>
</dbReference>
<dbReference type="AlphaFoldDB" id="A0A6A6R181"/>
<name>A0A6A6R181_9PEZI</name>
<dbReference type="PANTHER" id="PTHR36182">
    <property type="entry name" value="PROTEIN, PUTATIVE (AFU_ORTHOLOGUE AFUA_6G10930)-RELATED"/>
    <property type="match status" value="1"/>
</dbReference>
<evidence type="ECO:0000313" key="1">
    <source>
        <dbReference type="EMBL" id="KAF2497187.1"/>
    </source>
</evidence>